<dbReference type="AlphaFoldDB" id="A0A072TEP8"/>
<dbReference type="EMBL" id="KL403362">
    <property type="protein sequence ID" value="KEH15706.1"/>
    <property type="molecule type" value="Genomic_DNA"/>
</dbReference>
<gene>
    <name evidence="2" type="ORF">MTR_0638s0010</name>
</gene>
<evidence type="ECO:0000313" key="4">
    <source>
        <dbReference type="Proteomes" id="UP000002051"/>
    </source>
</evidence>
<name>A0A072TEP8_MEDTR</name>
<dbReference type="HOGENOM" id="CLU_2018667_0_0_1"/>
<feature type="transmembrane region" description="Helical" evidence="1">
    <location>
        <begin position="73"/>
        <end position="95"/>
    </location>
</feature>
<keyword evidence="4" id="KW-1185">Reference proteome</keyword>
<accession>A0A072TEP8</accession>
<keyword evidence="1" id="KW-0472">Membrane</keyword>
<dbReference type="EnsemblPlants" id="KEH15706">
    <property type="protein sequence ID" value="KEH15706"/>
    <property type="gene ID" value="MTR_0638s0010"/>
</dbReference>
<evidence type="ECO:0000313" key="2">
    <source>
        <dbReference type="EMBL" id="KEH15706.1"/>
    </source>
</evidence>
<protein>
    <submittedName>
        <fullName evidence="2">Transmembrane protein, putative</fullName>
    </submittedName>
</protein>
<reference evidence="2 4" key="1">
    <citation type="journal article" date="2011" name="Nature">
        <title>The Medicago genome provides insight into the evolution of rhizobial symbioses.</title>
        <authorList>
            <person name="Young N.D."/>
            <person name="Debelle F."/>
            <person name="Oldroyd G.E."/>
            <person name="Geurts R."/>
            <person name="Cannon S.B."/>
            <person name="Udvardi M.K."/>
            <person name="Benedito V.A."/>
            <person name="Mayer K.F."/>
            <person name="Gouzy J."/>
            <person name="Schoof H."/>
            <person name="Van de Peer Y."/>
            <person name="Proost S."/>
            <person name="Cook D.R."/>
            <person name="Meyers B.C."/>
            <person name="Spannagl M."/>
            <person name="Cheung F."/>
            <person name="De Mita S."/>
            <person name="Krishnakumar V."/>
            <person name="Gundlach H."/>
            <person name="Zhou S."/>
            <person name="Mudge J."/>
            <person name="Bharti A.K."/>
            <person name="Murray J.D."/>
            <person name="Naoumkina M.A."/>
            <person name="Rosen B."/>
            <person name="Silverstein K.A."/>
            <person name="Tang H."/>
            <person name="Rombauts S."/>
            <person name="Zhao P.X."/>
            <person name="Zhou P."/>
            <person name="Barbe V."/>
            <person name="Bardou P."/>
            <person name="Bechner M."/>
            <person name="Bellec A."/>
            <person name="Berger A."/>
            <person name="Berges H."/>
            <person name="Bidwell S."/>
            <person name="Bisseling T."/>
            <person name="Choisne N."/>
            <person name="Couloux A."/>
            <person name="Denny R."/>
            <person name="Deshpande S."/>
            <person name="Dai X."/>
            <person name="Doyle J.J."/>
            <person name="Dudez A.M."/>
            <person name="Farmer A.D."/>
            <person name="Fouteau S."/>
            <person name="Franken C."/>
            <person name="Gibelin C."/>
            <person name="Gish J."/>
            <person name="Goldstein S."/>
            <person name="Gonzalez A.J."/>
            <person name="Green P.J."/>
            <person name="Hallab A."/>
            <person name="Hartog M."/>
            <person name="Hua A."/>
            <person name="Humphray S.J."/>
            <person name="Jeong D.H."/>
            <person name="Jing Y."/>
            <person name="Jocker A."/>
            <person name="Kenton S.M."/>
            <person name="Kim D.J."/>
            <person name="Klee K."/>
            <person name="Lai H."/>
            <person name="Lang C."/>
            <person name="Lin S."/>
            <person name="Macmil S.L."/>
            <person name="Magdelenat G."/>
            <person name="Matthews L."/>
            <person name="McCorrison J."/>
            <person name="Monaghan E.L."/>
            <person name="Mun J.H."/>
            <person name="Najar F.Z."/>
            <person name="Nicholson C."/>
            <person name="Noirot C."/>
            <person name="O'Bleness M."/>
            <person name="Paule C.R."/>
            <person name="Poulain J."/>
            <person name="Prion F."/>
            <person name="Qin B."/>
            <person name="Qu C."/>
            <person name="Retzel E.F."/>
            <person name="Riddle C."/>
            <person name="Sallet E."/>
            <person name="Samain S."/>
            <person name="Samson N."/>
            <person name="Sanders I."/>
            <person name="Saurat O."/>
            <person name="Scarpelli C."/>
            <person name="Schiex T."/>
            <person name="Segurens B."/>
            <person name="Severin A.J."/>
            <person name="Sherrier D.J."/>
            <person name="Shi R."/>
            <person name="Sims S."/>
            <person name="Singer S.R."/>
            <person name="Sinharoy S."/>
            <person name="Sterck L."/>
            <person name="Viollet A."/>
            <person name="Wang B.B."/>
            <person name="Wang K."/>
            <person name="Wang M."/>
            <person name="Wang X."/>
            <person name="Warfsmann J."/>
            <person name="Weissenbach J."/>
            <person name="White D.D."/>
            <person name="White J.D."/>
            <person name="Wiley G.B."/>
            <person name="Wincker P."/>
            <person name="Xing Y."/>
            <person name="Yang L."/>
            <person name="Yao Z."/>
            <person name="Ying F."/>
            <person name="Zhai J."/>
            <person name="Zhou L."/>
            <person name="Zuber A."/>
            <person name="Denarie J."/>
            <person name="Dixon R.A."/>
            <person name="May G.D."/>
            <person name="Schwartz D.C."/>
            <person name="Rogers J."/>
            <person name="Quetier F."/>
            <person name="Town C.D."/>
            <person name="Roe B.A."/>
        </authorList>
    </citation>
    <scope>NUCLEOTIDE SEQUENCE [LARGE SCALE GENOMIC DNA]</scope>
    <source>
        <strain evidence="2">A17</strain>
        <strain evidence="3 4">cv. Jemalong A17</strain>
    </source>
</reference>
<proteinExistence type="predicted"/>
<reference evidence="3" key="3">
    <citation type="submission" date="2015-06" db="UniProtKB">
        <authorList>
            <consortium name="EnsemblPlants"/>
        </authorList>
    </citation>
    <scope>IDENTIFICATION</scope>
    <source>
        <strain evidence="3">cv. Jemalong A17</strain>
    </source>
</reference>
<keyword evidence="1 2" id="KW-0812">Transmembrane</keyword>
<keyword evidence="1" id="KW-1133">Transmembrane helix</keyword>
<sequence>MRRGLLRTELPREPQCRPDPYLFRIRGHVARCLWFGGLPLGRPDLFLSLFSNISGESRQLPVRDYFFDRVMELVTVICIVTEGLMISTIPCLIHVRGFPQWFLRGDARLLEFLVEALPEDGIS</sequence>
<dbReference type="Proteomes" id="UP000002051">
    <property type="component" value="Unassembled WGS sequence"/>
</dbReference>
<evidence type="ECO:0000256" key="1">
    <source>
        <dbReference type="SAM" id="Phobius"/>
    </source>
</evidence>
<reference evidence="2 4" key="2">
    <citation type="journal article" date="2014" name="BMC Genomics">
        <title>An improved genome release (version Mt4.0) for the model legume Medicago truncatula.</title>
        <authorList>
            <person name="Tang H."/>
            <person name="Krishnakumar V."/>
            <person name="Bidwell S."/>
            <person name="Rosen B."/>
            <person name="Chan A."/>
            <person name="Zhou S."/>
            <person name="Gentzbittel L."/>
            <person name="Childs K.L."/>
            <person name="Yandell M."/>
            <person name="Gundlach H."/>
            <person name="Mayer K.F."/>
            <person name="Schwartz D.C."/>
            <person name="Town C.D."/>
        </authorList>
    </citation>
    <scope>GENOME REANNOTATION</scope>
    <source>
        <strain evidence="2">A17</strain>
        <strain evidence="3 4">cv. Jemalong A17</strain>
    </source>
</reference>
<evidence type="ECO:0000313" key="3">
    <source>
        <dbReference type="EnsemblPlants" id="KEH15706"/>
    </source>
</evidence>
<organism evidence="2 4">
    <name type="scientific">Medicago truncatula</name>
    <name type="common">Barrel medic</name>
    <name type="synonym">Medicago tribuloides</name>
    <dbReference type="NCBI Taxonomy" id="3880"/>
    <lineage>
        <taxon>Eukaryota</taxon>
        <taxon>Viridiplantae</taxon>
        <taxon>Streptophyta</taxon>
        <taxon>Embryophyta</taxon>
        <taxon>Tracheophyta</taxon>
        <taxon>Spermatophyta</taxon>
        <taxon>Magnoliopsida</taxon>
        <taxon>eudicotyledons</taxon>
        <taxon>Gunneridae</taxon>
        <taxon>Pentapetalae</taxon>
        <taxon>rosids</taxon>
        <taxon>fabids</taxon>
        <taxon>Fabales</taxon>
        <taxon>Fabaceae</taxon>
        <taxon>Papilionoideae</taxon>
        <taxon>50 kb inversion clade</taxon>
        <taxon>NPAAA clade</taxon>
        <taxon>Hologalegina</taxon>
        <taxon>IRL clade</taxon>
        <taxon>Trifolieae</taxon>
        <taxon>Medicago</taxon>
    </lineage>
</organism>